<feature type="modified residue" description="4-aspartylphosphate" evidence="11">
    <location>
        <position position="1231"/>
    </location>
</feature>
<dbReference type="InterPro" id="IPR013783">
    <property type="entry name" value="Ig-like_fold"/>
</dbReference>
<comment type="caution">
    <text evidence="17">The sequence shown here is derived from an EMBL/GenBank/DDBJ whole genome shotgun (WGS) entry which is preliminary data.</text>
</comment>
<dbReference type="Gene3D" id="3.40.50.2300">
    <property type="match status" value="1"/>
</dbReference>
<proteinExistence type="predicted"/>
<dbReference type="InterPro" id="IPR011047">
    <property type="entry name" value="Quinoprotein_ADH-like_sf"/>
</dbReference>
<dbReference type="PROSITE" id="PS01124">
    <property type="entry name" value="HTH_ARAC_FAMILY_2"/>
    <property type="match status" value="1"/>
</dbReference>
<evidence type="ECO:0000256" key="1">
    <source>
        <dbReference type="ARBA" id="ARBA00000085"/>
    </source>
</evidence>
<dbReference type="SMART" id="SM00342">
    <property type="entry name" value="HTH_ARAC"/>
    <property type="match status" value="1"/>
</dbReference>
<dbReference type="Gene3D" id="1.10.287.130">
    <property type="match status" value="1"/>
</dbReference>
<evidence type="ECO:0000256" key="7">
    <source>
        <dbReference type="ARBA" id="ARBA00022840"/>
    </source>
</evidence>
<dbReference type="Pfam" id="PF00072">
    <property type="entry name" value="Response_reg"/>
    <property type="match status" value="1"/>
</dbReference>
<dbReference type="SUPFAM" id="SSF63829">
    <property type="entry name" value="Calcium-dependent phosphotriesterase"/>
    <property type="match status" value="2"/>
</dbReference>
<evidence type="ECO:0000256" key="10">
    <source>
        <dbReference type="ARBA" id="ARBA00023163"/>
    </source>
</evidence>
<reference evidence="17" key="1">
    <citation type="submission" date="2020-08" db="EMBL/GenBank/DDBJ databases">
        <title>Genomic Encyclopedia of Type Strains, Phase IV (KMG-IV): sequencing the most valuable type-strain genomes for metagenomic binning, comparative biology and taxonomic classification.</title>
        <authorList>
            <person name="Goeker M."/>
        </authorList>
    </citation>
    <scope>NUCLEOTIDE SEQUENCE [LARGE SCALE GENOMIC DNA]</scope>
    <source>
        <strain evidence="17">DSM 105720</strain>
    </source>
</reference>
<dbReference type="Pfam" id="PF12833">
    <property type="entry name" value="HTH_18"/>
    <property type="match status" value="1"/>
</dbReference>
<keyword evidence="12" id="KW-0472">Membrane</keyword>
<sequence length="1441" mass="164764">MKNRTTLLLLLLLAFLIPLNAQPLSRIEHYSIDDGLAQGVIMGIAQDAKGYMWFSTWNGLNKFDGYTFQTFKAKSGDGCTLDDNRIEYIASGKYNRIWCRTYDLKAYIFCPETETFTDVLKSVPPKEAQVRRLTTFKNGVIWLICDYASCFRFDETAYKDSAKFEQYSIAKKNIRGDTIYNIVQDSGLDEWILTNKGATIVGKKQIRSNLPFCHLREVNGEIWLATLDGQLARYDKRTGNVHTIPLPIPSVEISALREIGHSTLAIGTQKHGLLLYDISRESFQTIDLRTPRQPSNEVQTLYTDQKDILWISTASFGVTQWNHAQQKLSYLPPLPSRYTEEKYNKAYFIFEDCYARLWIQPKGGSLNLYDREHDRLQSFHDQTDDDRFALNTSTHTYFPDRQGNLWLNTSSRELEKISLLQTPYTISDLGIETRAFLYDRAGRLWVATKDQKVRIYDAKGKLIGYLTKQGQVASSENFFKANVYCIKQLADGSIWLGTRGDGLFILRQKGHDAKQYEVEPYKHDPSQPYSISNNDIYSILEDSRKNIWIGCFGGGINLVRPATGKDLQFIHSGNQLPFYPHADFSKVRCLAETAEGIIMVGTTKGLVCFSSTFQTPDQIRFYTHIRDPNDASSLSNNNVIYIYTTRKREVYISTLGGGVNKIVSSPLTPDQMTFKSYSKKSGLPFDWVLSTIEDAKGNLWFISENTLSKFNPRTEQFDNYSRDFLKHKSFYSEALPVINSQGELFIGTSTGFMELPIAQLRKSQYVPPIVLTNIKILNDSRPIPCNDLSEFTLTPRQRNITVEFAALDYVNPENIRYAYKLNGVDSDWNYVGRKRSANYINLPHGTYNLLIKSTNSDGVWTDNTYTLTIHVTPKFRETVWAWMLYTFILTLFIVTVVYILFYIYRLRHRVNVEQQIANIKLHFFTDISHELRTPLTLINGPVTEVLQNEELSSKAKEYLGIVQKNTERMLRLVNQILDFRKIQNKKMKLLVEETDIVAWLPTVVEHFKVIAEEKNIDLKIETGCNRSLLWIDTDKFEKIFFNLLSNAFKYTPNDKAILLKIESAEDSVYISVIDQGEGISENKLETIFQRFETIIHRNMLEPSSGIGLSLVKELVAIHHGDISVSSEIGKGSRFTVRMLKGKAHFMQDKQTEFILSDMSEAVITPLDNEVTNASEEENEEKLSILIVEDNLELRRFLADILSKEYHIIEAGNGQEGYEQAQQAYPCIILSDVMMPVMDGLDMVKAIKGNREICHIPIVLLSAKSSLDDRIKGLEYGIDDYLTKPFSTNYLKARITSLLKQRKLLQENYRLTLLSNQPMPGSLDLSPSSPQVIPYDQNFIEQVMNIIEENMSNSELTIDEIANAVAMGRTAFYKKVKAVIGISPINLISEIRIKRAIQLFDGGEPNIAQVAFMTGFNDPKYFSRCFKKQTGVTPSQYKEQKG</sequence>
<dbReference type="GO" id="GO:0043565">
    <property type="term" value="F:sequence-specific DNA binding"/>
    <property type="evidence" value="ECO:0007669"/>
    <property type="project" value="InterPro"/>
</dbReference>
<evidence type="ECO:0000256" key="9">
    <source>
        <dbReference type="ARBA" id="ARBA00023015"/>
    </source>
</evidence>
<dbReference type="Pfam" id="PF02518">
    <property type="entry name" value="HATPase_c"/>
    <property type="match status" value="1"/>
</dbReference>
<feature type="transmembrane region" description="Helical" evidence="12">
    <location>
        <begin position="879"/>
        <end position="904"/>
    </location>
</feature>
<keyword evidence="4" id="KW-0808">Transferase</keyword>
<evidence type="ECO:0000313" key="17">
    <source>
        <dbReference type="EMBL" id="MBB4042402.1"/>
    </source>
</evidence>
<feature type="signal peptide" evidence="13">
    <location>
        <begin position="1"/>
        <end position="21"/>
    </location>
</feature>
<dbReference type="Gene3D" id="1.10.10.60">
    <property type="entry name" value="Homeodomain-like"/>
    <property type="match status" value="2"/>
</dbReference>
<keyword evidence="5" id="KW-0547">Nucleotide-binding</keyword>
<dbReference type="InterPro" id="IPR004358">
    <property type="entry name" value="Sig_transdc_His_kin-like_C"/>
</dbReference>
<dbReference type="SUPFAM" id="SSF46689">
    <property type="entry name" value="Homeodomain-like"/>
    <property type="match status" value="1"/>
</dbReference>
<evidence type="ECO:0000256" key="2">
    <source>
        <dbReference type="ARBA" id="ARBA00012438"/>
    </source>
</evidence>
<feature type="chain" id="PRO_5032791359" description="histidine kinase" evidence="13">
    <location>
        <begin position="22"/>
        <end position="1441"/>
    </location>
</feature>
<evidence type="ECO:0000259" key="15">
    <source>
        <dbReference type="PROSITE" id="PS50109"/>
    </source>
</evidence>
<dbReference type="PRINTS" id="PR00344">
    <property type="entry name" value="BCTRLSENSOR"/>
</dbReference>
<dbReference type="InterPro" id="IPR003661">
    <property type="entry name" value="HisK_dim/P_dom"/>
</dbReference>
<dbReference type="Gene3D" id="2.60.40.10">
    <property type="entry name" value="Immunoglobulins"/>
    <property type="match status" value="1"/>
</dbReference>
<keyword evidence="18" id="KW-1185">Reference proteome</keyword>
<evidence type="ECO:0000256" key="5">
    <source>
        <dbReference type="ARBA" id="ARBA00022741"/>
    </source>
</evidence>
<feature type="domain" description="Histidine kinase" evidence="15">
    <location>
        <begin position="926"/>
        <end position="1142"/>
    </location>
</feature>
<dbReference type="Proteomes" id="UP000560658">
    <property type="component" value="Unassembled WGS sequence"/>
</dbReference>
<evidence type="ECO:0000256" key="8">
    <source>
        <dbReference type="ARBA" id="ARBA00023012"/>
    </source>
</evidence>
<dbReference type="InterPro" id="IPR009057">
    <property type="entry name" value="Homeodomain-like_sf"/>
</dbReference>
<evidence type="ECO:0000256" key="11">
    <source>
        <dbReference type="PROSITE-ProRule" id="PRU00169"/>
    </source>
</evidence>
<dbReference type="SMART" id="SM00388">
    <property type="entry name" value="HisKA"/>
    <property type="match status" value="1"/>
</dbReference>
<dbReference type="FunFam" id="3.30.565.10:FF:000037">
    <property type="entry name" value="Hybrid sensor histidine kinase/response regulator"/>
    <property type="match status" value="1"/>
</dbReference>
<dbReference type="SUPFAM" id="SSF52172">
    <property type="entry name" value="CheY-like"/>
    <property type="match status" value="1"/>
</dbReference>
<dbReference type="InterPro" id="IPR011110">
    <property type="entry name" value="Reg_prop"/>
</dbReference>
<keyword evidence="6 17" id="KW-0418">Kinase</keyword>
<keyword evidence="12" id="KW-0812">Transmembrane</keyword>
<dbReference type="SUPFAM" id="SSF47384">
    <property type="entry name" value="Homodimeric domain of signal transducing histidine kinase"/>
    <property type="match status" value="1"/>
</dbReference>
<dbReference type="InterPro" id="IPR011006">
    <property type="entry name" value="CheY-like_superfamily"/>
</dbReference>
<dbReference type="PROSITE" id="PS50110">
    <property type="entry name" value="RESPONSE_REGULATORY"/>
    <property type="match status" value="1"/>
</dbReference>
<keyword evidence="3 11" id="KW-0597">Phosphoprotein</keyword>
<dbReference type="PANTHER" id="PTHR43547:SF2">
    <property type="entry name" value="HYBRID SIGNAL TRANSDUCTION HISTIDINE KINASE C"/>
    <property type="match status" value="1"/>
</dbReference>
<evidence type="ECO:0000313" key="18">
    <source>
        <dbReference type="Proteomes" id="UP000560658"/>
    </source>
</evidence>
<dbReference type="InterPro" id="IPR015943">
    <property type="entry name" value="WD40/YVTN_repeat-like_dom_sf"/>
</dbReference>
<evidence type="ECO:0000259" key="16">
    <source>
        <dbReference type="PROSITE" id="PS50110"/>
    </source>
</evidence>
<dbReference type="Gene3D" id="2.130.10.10">
    <property type="entry name" value="YVTN repeat-like/Quinoprotein amine dehydrogenase"/>
    <property type="match status" value="4"/>
</dbReference>
<dbReference type="EMBL" id="JACIER010000001">
    <property type="protein sequence ID" value="MBB4042402.1"/>
    <property type="molecule type" value="Genomic_DNA"/>
</dbReference>
<comment type="catalytic activity">
    <reaction evidence="1">
        <text>ATP + protein L-histidine = ADP + protein N-phospho-L-histidine.</text>
        <dbReference type="EC" id="2.7.13.3"/>
    </reaction>
</comment>
<dbReference type="InterPro" id="IPR036890">
    <property type="entry name" value="HATPase_C_sf"/>
</dbReference>
<dbReference type="InterPro" id="IPR003594">
    <property type="entry name" value="HATPase_dom"/>
</dbReference>
<evidence type="ECO:0000256" key="6">
    <source>
        <dbReference type="ARBA" id="ARBA00022777"/>
    </source>
</evidence>
<dbReference type="InterPro" id="IPR011123">
    <property type="entry name" value="Y_Y_Y"/>
</dbReference>
<dbReference type="FunFam" id="1.10.287.130:FF:000045">
    <property type="entry name" value="Two-component system sensor histidine kinase/response regulator"/>
    <property type="match status" value="1"/>
</dbReference>
<dbReference type="SMART" id="SM00387">
    <property type="entry name" value="HATPase_c"/>
    <property type="match status" value="1"/>
</dbReference>
<dbReference type="InterPro" id="IPR001789">
    <property type="entry name" value="Sig_transdc_resp-reg_receiver"/>
</dbReference>
<keyword evidence="12" id="KW-1133">Transmembrane helix</keyword>
<feature type="domain" description="HTH araC/xylS-type" evidence="14">
    <location>
        <begin position="1340"/>
        <end position="1439"/>
    </location>
</feature>
<dbReference type="SUPFAM" id="SSF55874">
    <property type="entry name" value="ATPase domain of HSP90 chaperone/DNA topoisomerase II/histidine kinase"/>
    <property type="match status" value="1"/>
</dbReference>
<keyword evidence="9" id="KW-0805">Transcription regulation</keyword>
<dbReference type="Gene3D" id="3.30.565.10">
    <property type="entry name" value="Histidine kinase-like ATPase, C-terminal domain"/>
    <property type="match status" value="1"/>
</dbReference>
<dbReference type="InterPro" id="IPR018060">
    <property type="entry name" value="HTH_AraC"/>
</dbReference>
<dbReference type="CDD" id="cd17574">
    <property type="entry name" value="REC_OmpR"/>
    <property type="match status" value="1"/>
</dbReference>
<dbReference type="Pfam" id="PF07494">
    <property type="entry name" value="Reg_prop"/>
    <property type="match status" value="2"/>
</dbReference>
<dbReference type="Pfam" id="PF07495">
    <property type="entry name" value="Y_Y_Y"/>
    <property type="match status" value="1"/>
</dbReference>
<evidence type="ECO:0000256" key="3">
    <source>
        <dbReference type="ARBA" id="ARBA00022553"/>
    </source>
</evidence>
<dbReference type="SUPFAM" id="SSF50998">
    <property type="entry name" value="Quinoprotein alcohol dehydrogenase-like"/>
    <property type="match status" value="1"/>
</dbReference>
<evidence type="ECO:0000256" key="13">
    <source>
        <dbReference type="SAM" id="SignalP"/>
    </source>
</evidence>
<dbReference type="CDD" id="cd00082">
    <property type="entry name" value="HisKA"/>
    <property type="match status" value="1"/>
</dbReference>
<keyword evidence="8" id="KW-0902">Two-component regulatory system</keyword>
<dbReference type="EC" id="2.7.13.3" evidence="2"/>
<dbReference type="PANTHER" id="PTHR43547">
    <property type="entry name" value="TWO-COMPONENT HISTIDINE KINASE"/>
    <property type="match status" value="1"/>
</dbReference>
<keyword evidence="10" id="KW-0804">Transcription</keyword>
<accession>A0A840D1M6</accession>
<dbReference type="PROSITE" id="PS50109">
    <property type="entry name" value="HIS_KIN"/>
    <property type="match status" value="1"/>
</dbReference>
<feature type="domain" description="Response regulatory" evidence="16">
    <location>
        <begin position="1183"/>
        <end position="1298"/>
    </location>
</feature>
<evidence type="ECO:0000256" key="4">
    <source>
        <dbReference type="ARBA" id="ARBA00022679"/>
    </source>
</evidence>
<dbReference type="InterPro" id="IPR005467">
    <property type="entry name" value="His_kinase_dom"/>
</dbReference>
<name>A0A840D1M6_9BACE</name>
<evidence type="ECO:0000256" key="12">
    <source>
        <dbReference type="SAM" id="Phobius"/>
    </source>
</evidence>
<dbReference type="RefSeq" id="WP_183207503.1">
    <property type="nucleotide sequence ID" value="NZ_JACIER010000001.1"/>
</dbReference>
<dbReference type="SMART" id="SM00448">
    <property type="entry name" value="REC"/>
    <property type="match status" value="1"/>
</dbReference>
<dbReference type="InterPro" id="IPR036097">
    <property type="entry name" value="HisK_dim/P_sf"/>
</dbReference>
<organism evidence="17 18">
    <name type="scientific">Bacteroides reticulotermitis</name>
    <dbReference type="NCBI Taxonomy" id="1133319"/>
    <lineage>
        <taxon>Bacteria</taxon>
        <taxon>Pseudomonadati</taxon>
        <taxon>Bacteroidota</taxon>
        <taxon>Bacteroidia</taxon>
        <taxon>Bacteroidales</taxon>
        <taxon>Bacteroidaceae</taxon>
        <taxon>Bacteroides</taxon>
    </lineage>
</organism>
<dbReference type="GO" id="GO:0005524">
    <property type="term" value="F:ATP binding"/>
    <property type="evidence" value="ECO:0007669"/>
    <property type="project" value="UniProtKB-KW"/>
</dbReference>
<keyword evidence="13" id="KW-0732">Signal</keyword>
<evidence type="ECO:0000259" key="14">
    <source>
        <dbReference type="PROSITE" id="PS01124"/>
    </source>
</evidence>
<keyword evidence="7" id="KW-0067">ATP-binding</keyword>
<protein>
    <recommendedName>
        <fullName evidence="2">histidine kinase</fullName>
        <ecNumber evidence="2">2.7.13.3</ecNumber>
    </recommendedName>
</protein>
<gene>
    <name evidence="17" type="ORF">GGR06_000161</name>
</gene>
<dbReference type="GO" id="GO:0003700">
    <property type="term" value="F:DNA-binding transcription factor activity"/>
    <property type="evidence" value="ECO:0007669"/>
    <property type="project" value="InterPro"/>
</dbReference>
<dbReference type="Pfam" id="PF00512">
    <property type="entry name" value="HisKA"/>
    <property type="match status" value="1"/>
</dbReference>
<dbReference type="GO" id="GO:0000155">
    <property type="term" value="F:phosphorelay sensor kinase activity"/>
    <property type="evidence" value="ECO:0007669"/>
    <property type="project" value="InterPro"/>
</dbReference>